<dbReference type="Proteomes" id="UP000177704">
    <property type="component" value="Unassembled WGS sequence"/>
</dbReference>
<dbReference type="AlphaFoldDB" id="A0A1F7V365"/>
<dbReference type="EMBL" id="MGEM01000023">
    <property type="protein sequence ID" value="OGL84498.1"/>
    <property type="molecule type" value="Genomic_DNA"/>
</dbReference>
<evidence type="ECO:0000313" key="1">
    <source>
        <dbReference type="EMBL" id="OGL84498.1"/>
    </source>
</evidence>
<gene>
    <name evidence="1" type="ORF">A3B36_02060</name>
</gene>
<evidence type="ECO:0000313" key="2">
    <source>
        <dbReference type="Proteomes" id="UP000177704"/>
    </source>
</evidence>
<reference evidence="1 2" key="1">
    <citation type="journal article" date="2016" name="Nat. Commun.">
        <title>Thousands of microbial genomes shed light on interconnected biogeochemical processes in an aquifer system.</title>
        <authorList>
            <person name="Anantharaman K."/>
            <person name="Brown C.T."/>
            <person name="Hug L.A."/>
            <person name="Sharon I."/>
            <person name="Castelle C.J."/>
            <person name="Probst A.J."/>
            <person name="Thomas B.C."/>
            <person name="Singh A."/>
            <person name="Wilkins M.J."/>
            <person name="Karaoz U."/>
            <person name="Brodie E.L."/>
            <person name="Williams K.H."/>
            <person name="Hubbard S.S."/>
            <person name="Banfield J.F."/>
        </authorList>
    </citation>
    <scope>NUCLEOTIDE SEQUENCE [LARGE SCALE GENOMIC DNA]</scope>
</reference>
<protein>
    <submittedName>
        <fullName evidence="1">Uncharacterized protein</fullName>
    </submittedName>
</protein>
<comment type="caution">
    <text evidence="1">The sequence shown here is derived from an EMBL/GenBank/DDBJ whole genome shotgun (WGS) entry which is preliminary data.</text>
</comment>
<accession>A0A1F7V365</accession>
<proteinExistence type="predicted"/>
<organism evidence="1 2">
    <name type="scientific">Candidatus Uhrbacteria bacterium RIFCSPLOWO2_01_FULL_55_36</name>
    <dbReference type="NCBI Taxonomy" id="1802404"/>
    <lineage>
        <taxon>Bacteria</taxon>
        <taxon>Candidatus Uhriibacteriota</taxon>
    </lineage>
</organism>
<sequence>MRPSSSLIKIISSILLGTITAWALLAYLPDPTLAFFPPHAPTLSFSPATGFNGTDAINPDTTSAGSPLTFSLVYTHPDNHPPVIASIFQVRNHFIPAALAHDDEGAEEAITMFVNNAPGFPFFARELKLHRDTTPDPAFPLLHDGNYRYPNLKLMDHNSL</sequence>
<name>A0A1F7V365_9BACT</name>